<sequence>MSAMIWLRNGHVRQVLRSLAHGESPIEHETFESYGEYAKVKHLHQLLTKLGVLEYRDPNLQLYTRWLERTMDACDLNDEHTTVVRQYARWHHLRRLRELSGKKSLREGHVRTSKQDTTVAINFLNWLEKRSLSLSRCRQAHIDEWFATGNTTRTRVKSFMKWSLRNGYVSRIDLPGSTVFRSPDIDQDKRLNLMAELLDNTEIPLPCRTAAILFLLYGQPVTRLVRLTLNDITVKEDVIEILFGDHPVQVPHPFDEILRLYVQSRPNINTAGNADSSYLFAGICPDQPLSANYLMKQMRKHGVELRAMKAAAIRDLVREMPAVVAARTLGFKPASLEAHAARAGMTWASYPALHRSGRENS</sequence>
<organism evidence="2">
    <name type="scientific">Rhodococcus sp. D-6</name>
    <dbReference type="NCBI Taxonomy" id="1387842"/>
    <lineage>
        <taxon>Bacteria</taxon>
        <taxon>Bacillati</taxon>
        <taxon>Actinomycetota</taxon>
        <taxon>Actinomycetes</taxon>
        <taxon>Mycobacteriales</taxon>
        <taxon>Nocardiaceae</taxon>
        <taxon>Rhodococcus</taxon>
    </lineage>
</organism>
<dbReference type="EMBL" id="CP132970">
    <property type="protein sequence ID" value="XBW06508.1"/>
    <property type="molecule type" value="Genomic_DNA"/>
</dbReference>
<dbReference type="GO" id="GO:0003677">
    <property type="term" value="F:DNA binding"/>
    <property type="evidence" value="ECO:0007669"/>
    <property type="project" value="InterPro"/>
</dbReference>
<dbReference type="KEGG" id="rhox:RBB84_19690"/>
<evidence type="ECO:0000313" key="3">
    <source>
        <dbReference type="EMBL" id="XBW06627.1"/>
    </source>
</evidence>
<evidence type="ECO:0008006" key="4">
    <source>
        <dbReference type="Google" id="ProtNLM"/>
    </source>
</evidence>
<accession>A0AAU7V3X8</accession>
<gene>
    <name evidence="2" type="ORF">RBB84_11710</name>
    <name evidence="3" type="ORF">RBB84_12385</name>
    <name evidence="1" type="ORF">RBB84_19690</name>
</gene>
<evidence type="ECO:0000313" key="2">
    <source>
        <dbReference type="EMBL" id="XBW06508.1"/>
    </source>
</evidence>
<dbReference type="InterPro" id="IPR011010">
    <property type="entry name" value="DNA_brk_join_enz"/>
</dbReference>
<dbReference type="KEGG" id="rhox:RBB84_11710"/>
<dbReference type="KEGG" id="rhox:RBB84_12385"/>
<dbReference type="RefSeq" id="WP_268966357.1">
    <property type="nucleotide sequence ID" value="NZ_CP132970.1"/>
</dbReference>
<evidence type="ECO:0000313" key="1">
    <source>
        <dbReference type="EMBL" id="XBW03484.1"/>
    </source>
</evidence>
<dbReference type="SUPFAM" id="SSF56349">
    <property type="entry name" value="DNA breaking-rejoining enzymes"/>
    <property type="match status" value="1"/>
</dbReference>
<reference evidence="2" key="1">
    <citation type="submission" date="2023-08" db="EMBL/GenBank/DDBJ databases">
        <title>The novel hydrolase IpcH responsible for the initial isoprocarb degradation step in Rhodococcus sp. D-6.</title>
        <authorList>
            <person name="Zhu Q."/>
        </authorList>
    </citation>
    <scope>NUCLEOTIDE SEQUENCE</scope>
    <source>
        <strain evidence="2">D-6</strain>
    </source>
</reference>
<name>A0AAU7V3X8_9NOCA</name>
<proteinExistence type="predicted"/>
<dbReference type="EMBL" id="CP132970">
    <property type="protein sequence ID" value="XBW06627.1"/>
    <property type="molecule type" value="Genomic_DNA"/>
</dbReference>
<dbReference type="EMBL" id="CP132970">
    <property type="protein sequence ID" value="XBW03484.1"/>
    <property type="molecule type" value="Genomic_DNA"/>
</dbReference>
<protein>
    <recommendedName>
        <fullName evidence="4">Integrase</fullName>
    </recommendedName>
</protein>
<dbReference type="AlphaFoldDB" id="A0AAU7V3X8"/>